<evidence type="ECO:0000313" key="6">
    <source>
        <dbReference type="Proteomes" id="UP000317421"/>
    </source>
</evidence>
<protein>
    <recommendedName>
        <fullName evidence="2">DNA-(apurinic or apyrimidinic site) lyase</fullName>
        <ecNumber evidence="2">4.2.99.18</ecNumber>
    </recommendedName>
</protein>
<evidence type="ECO:0000259" key="4">
    <source>
        <dbReference type="SMART" id="SM00478"/>
    </source>
</evidence>
<dbReference type="InterPro" id="IPR003265">
    <property type="entry name" value="HhH-GPD_domain"/>
</dbReference>
<dbReference type="InterPro" id="IPR011257">
    <property type="entry name" value="DNA_glycosylase"/>
</dbReference>
<dbReference type="EMBL" id="SJPR01000001">
    <property type="protein sequence ID" value="TWU00382.1"/>
    <property type="molecule type" value="Genomic_DNA"/>
</dbReference>
<comment type="caution">
    <text evidence="5">The sequence shown here is derived from an EMBL/GenBank/DDBJ whole genome shotgun (WGS) entry which is preliminary data.</text>
</comment>
<organism evidence="5 6">
    <name type="scientific">Botrimarina colliarenosi</name>
    <dbReference type="NCBI Taxonomy" id="2528001"/>
    <lineage>
        <taxon>Bacteria</taxon>
        <taxon>Pseudomonadati</taxon>
        <taxon>Planctomycetota</taxon>
        <taxon>Planctomycetia</taxon>
        <taxon>Pirellulales</taxon>
        <taxon>Lacipirellulaceae</taxon>
        <taxon>Botrimarina</taxon>
    </lineage>
</organism>
<dbReference type="SUPFAM" id="SSF48150">
    <property type="entry name" value="DNA-glycosylase"/>
    <property type="match status" value="1"/>
</dbReference>
<feature type="domain" description="HhH-GPD" evidence="4">
    <location>
        <begin position="134"/>
        <end position="289"/>
    </location>
</feature>
<evidence type="ECO:0000256" key="2">
    <source>
        <dbReference type="ARBA" id="ARBA00012720"/>
    </source>
</evidence>
<dbReference type="EC" id="4.2.99.18" evidence="2"/>
<gene>
    <name evidence="5" type="ORF">Pla108_13310</name>
</gene>
<evidence type="ECO:0000256" key="1">
    <source>
        <dbReference type="ARBA" id="ARBA00010679"/>
    </source>
</evidence>
<dbReference type="SMART" id="SM00478">
    <property type="entry name" value="ENDO3c"/>
    <property type="match status" value="1"/>
</dbReference>
<evidence type="ECO:0000313" key="5">
    <source>
        <dbReference type="EMBL" id="TWU00382.1"/>
    </source>
</evidence>
<name>A0A5C6AMZ9_9BACT</name>
<dbReference type="PANTHER" id="PTHR10242">
    <property type="entry name" value="8-OXOGUANINE DNA GLYCOSYLASE"/>
    <property type="match status" value="1"/>
</dbReference>
<dbReference type="GO" id="GO:0006285">
    <property type="term" value="P:base-excision repair, AP site formation"/>
    <property type="evidence" value="ECO:0007669"/>
    <property type="project" value="TreeGrafter"/>
</dbReference>
<dbReference type="CDD" id="cd00056">
    <property type="entry name" value="ENDO3c"/>
    <property type="match status" value="1"/>
</dbReference>
<accession>A0A5C6AMZ9</accession>
<reference evidence="5 6" key="1">
    <citation type="submission" date="2019-02" db="EMBL/GenBank/DDBJ databases">
        <title>Deep-cultivation of Planctomycetes and their phenomic and genomic characterization uncovers novel biology.</title>
        <authorList>
            <person name="Wiegand S."/>
            <person name="Jogler M."/>
            <person name="Boedeker C."/>
            <person name="Pinto D."/>
            <person name="Vollmers J."/>
            <person name="Rivas-Marin E."/>
            <person name="Kohn T."/>
            <person name="Peeters S.H."/>
            <person name="Heuer A."/>
            <person name="Rast P."/>
            <person name="Oberbeckmann S."/>
            <person name="Bunk B."/>
            <person name="Jeske O."/>
            <person name="Meyerdierks A."/>
            <person name="Storesund J.E."/>
            <person name="Kallscheuer N."/>
            <person name="Luecker S."/>
            <person name="Lage O.M."/>
            <person name="Pohl T."/>
            <person name="Merkel B.J."/>
            <person name="Hornburger P."/>
            <person name="Mueller R.-W."/>
            <person name="Bruemmer F."/>
            <person name="Labrenz M."/>
            <person name="Spormann A.M."/>
            <person name="Op Den Camp H."/>
            <person name="Overmann J."/>
            <person name="Amann R."/>
            <person name="Jetten M.S.M."/>
            <person name="Mascher T."/>
            <person name="Medema M.H."/>
            <person name="Devos D.P."/>
            <person name="Kaster A.-K."/>
            <person name="Ovreas L."/>
            <person name="Rohde M."/>
            <person name="Galperin M.Y."/>
            <person name="Jogler C."/>
        </authorList>
    </citation>
    <scope>NUCLEOTIDE SEQUENCE [LARGE SCALE GENOMIC DNA]</scope>
    <source>
        <strain evidence="5 6">Pla108</strain>
    </source>
</reference>
<evidence type="ECO:0000256" key="3">
    <source>
        <dbReference type="ARBA" id="ARBA00044632"/>
    </source>
</evidence>
<dbReference type="Proteomes" id="UP000317421">
    <property type="component" value="Unassembled WGS sequence"/>
</dbReference>
<dbReference type="GO" id="GO:0140078">
    <property type="term" value="F:class I DNA-(apurinic or apyrimidinic site) endonuclease activity"/>
    <property type="evidence" value="ECO:0007669"/>
    <property type="project" value="UniProtKB-EC"/>
</dbReference>
<dbReference type="AlphaFoldDB" id="A0A5C6AMZ9"/>
<dbReference type="OrthoDB" id="9798522at2"/>
<dbReference type="RefSeq" id="WP_146444063.1">
    <property type="nucleotide sequence ID" value="NZ_SJPR01000001.1"/>
</dbReference>
<dbReference type="InterPro" id="IPR052054">
    <property type="entry name" value="Oxidative_DNA_repair_enzyme"/>
</dbReference>
<comment type="similarity">
    <text evidence="1">Belongs to the type-1 OGG1 family.</text>
</comment>
<dbReference type="PANTHER" id="PTHR10242:SF4">
    <property type="entry name" value="OS07G0657600 PROTEIN"/>
    <property type="match status" value="1"/>
</dbReference>
<dbReference type="Gene3D" id="1.10.340.30">
    <property type="entry name" value="Hypothetical protein, domain 2"/>
    <property type="match status" value="1"/>
</dbReference>
<keyword evidence="6" id="KW-1185">Reference proteome</keyword>
<comment type="catalytic activity">
    <reaction evidence="3">
        <text>2'-deoxyribonucleotide-(2'-deoxyribose 5'-phosphate)-2'-deoxyribonucleotide-DNA = a 3'-end 2'-deoxyribonucleotide-(2,3-dehydro-2,3-deoxyribose 5'-phosphate)-DNA + a 5'-end 5'-phospho-2'-deoxyribonucleoside-DNA + H(+)</text>
        <dbReference type="Rhea" id="RHEA:66592"/>
        <dbReference type="Rhea" id="RHEA-COMP:13180"/>
        <dbReference type="Rhea" id="RHEA-COMP:16897"/>
        <dbReference type="Rhea" id="RHEA-COMP:17067"/>
        <dbReference type="ChEBI" id="CHEBI:15378"/>
        <dbReference type="ChEBI" id="CHEBI:136412"/>
        <dbReference type="ChEBI" id="CHEBI:157695"/>
        <dbReference type="ChEBI" id="CHEBI:167181"/>
        <dbReference type="EC" id="4.2.99.18"/>
    </reaction>
</comment>
<sequence>MPRSSRLSIAVPADLWLPATVCSYGYFLLAPNRWLPTELALVRSFDAAEFGLPEERFSVHIDQPAGRGAPLRVRCDASVSAPARRAVRGAVVRMLRLEKDLTTLQRAFPGIKRRGFGRLFRSATLLEDMVKTITSCNVGWPSTVRMNQLLVDRVGGGAFPSAERLARWTPGRLQKVCRVGYRAKRIIRLARRFAKEDLDPAWFESPERSTEELREALLALDGFGPYSAANVLQLLDHDDELPIDTETHRLYCKRQGVERPANPLTLHPAIVAHYERYRPHRFLAYWFELWRDYESQRGDAWTWDTETVGSSFTASQLD</sequence>
<proteinExistence type="inferred from homology"/>
<dbReference type="GO" id="GO:0034039">
    <property type="term" value="F:8-oxo-7,8-dihydroguanine DNA N-glycosylase activity"/>
    <property type="evidence" value="ECO:0007669"/>
    <property type="project" value="TreeGrafter"/>
</dbReference>